<dbReference type="GO" id="GO:0003700">
    <property type="term" value="F:DNA-binding transcription factor activity"/>
    <property type="evidence" value="ECO:0007669"/>
    <property type="project" value="InterPro"/>
</dbReference>
<dbReference type="PANTHER" id="PTHR44846:SF1">
    <property type="entry name" value="MANNOSYL-D-GLYCERATE TRANSPORT_METABOLISM SYSTEM REPRESSOR MNGR-RELATED"/>
    <property type="match status" value="1"/>
</dbReference>
<evidence type="ECO:0000256" key="2">
    <source>
        <dbReference type="ARBA" id="ARBA00023125"/>
    </source>
</evidence>
<dbReference type="InterPro" id="IPR036390">
    <property type="entry name" value="WH_DNA-bd_sf"/>
</dbReference>
<dbReference type="GO" id="GO:0003677">
    <property type="term" value="F:DNA binding"/>
    <property type="evidence" value="ECO:0007669"/>
    <property type="project" value="UniProtKB-KW"/>
</dbReference>
<sequence length="275" mass="30382">MRLACQGDPRRLKGTDFAATVQAVSAPLTYHHQIMARLRSLVGGRRFAPGSKFLSEREVAERFKTSRPTANKALSGLVSEGLLEFRKGVGTFVRESALDYDLRRLVSFTEQAKARGMMPGTLVLAFRRLLARDLPPEAGQALEVGGREPVFYMERVRVADRIPVIHERRYVVAAHCSSMTKADVKGSLYALWTGKFGLQLSGADACIRAVNADEVHAANLDIPRGTACLCVVATGFLKGQVPLWWEETVYRSESYEFRNQLGGVNSARPAQGKIR</sequence>
<dbReference type="SUPFAM" id="SSF64288">
    <property type="entry name" value="Chorismate lyase-like"/>
    <property type="match status" value="1"/>
</dbReference>
<evidence type="ECO:0000256" key="1">
    <source>
        <dbReference type="ARBA" id="ARBA00023015"/>
    </source>
</evidence>
<dbReference type="InterPro" id="IPR000524">
    <property type="entry name" value="Tscrpt_reg_HTH_GntR"/>
</dbReference>
<reference evidence="5" key="1">
    <citation type="journal article" date="2010" name="FEMS Microbiol. Ecol.">
        <title>Phylogenetic and metagenomic analysis of Verrucomicrobia in former agricultural grassland soil.</title>
        <authorList>
            <person name="Kielak A."/>
            <person name="Rodrigues J.L.M."/>
            <person name="Kuramae E.E."/>
            <person name="Chain P.S.G."/>
            <person name="van Veen J.A."/>
            <person name="Kowalchuk G.A."/>
        </authorList>
    </citation>
    <scope>NUCLEOTIDE SEQUENCE</scope>
</reference>
<dbReference type="SMART" id="SM00866">
    <property type="entry name" value="UTRA"/>
    <property type="match status" value="1"/>
</dbReference>
<accession>D2DXU3</accession>
<keyword evidence="1" id="KW-0805">Transcription regulation</keyword>
<dbReference type="PANTHER" id="PTHR44846">
    <property type="entry name" value="MANNOSYL-D-GLYCERATE TRANSPORT/METABOLISM SYSTEM REPRESSOR MNGR-RELATED"/>
    <property type="match status" value="1"/>
</dbReference>
<feature type="domain" description="HTH gntR-type" evidence="4">
    <location>
        <begin position="28"/>
        <end position="96"/>
    </location>
</feature>
<dbReference type="InterPro" id="IPR036388">
    <property type="entry name" value="WH-like_DNA-bd_sf"/>
</dbReference>
<dbReference type="Gene3D" id="3.40.1410.10">
    <property type="entry name" value="Chorismate lyase-like"/>
    <property type="match status" value="1"/>
</dbReference>
<dbReference type="InterPro" id="IPR028978">
    <property type="entry name" value="Chorismate_lyase_/UTRA_dom_sf"/>
</dbReference>
<dbReference type="PRINTS" id="PR00035">
    <property type="entry name" value="HTHGNTR"/>
</dbReference>
<dbReference type="InterPro" id="IPR011663">
    <property type="entry name" value="UTRA"/>
</dbReference>
<name>D2DXU3_9BACT</name>
<proteinExistence type="predicted"/>
<dbReference type="CDD" id="cd07377">
    <property type="entry name" value="WHTH_GntR"/>
    <property type="match status" value="1"/>
</dbReference>
<dbReference type="Gene3D" id="1.10.10.10">
    <property type="entry name" value="Winged helix-like DNA-binding domain superfamily/Winged helix DNA-binding domain"/>
    <property type="match status" value="1"/>
</dbReference>
<dbReference type="Pfam" id="PF00392">
    <property type="entry name" value="GntR"/>
    <property type="match status" value="1"/>
</dbReference>
<evidence type="ECO:0000313" key="5">
    <source>
        <dbReference type="EMBL" id="ACO70916.1"/>
    </source>
</evidence>
<keyword evidence="3" id="KW-0804">Transcription</keyword>
<keyword evidence="2" id="KW-0238">DNA-binding</keyword>
<protein>
    <submittedName>
        <fullName evidence="5">Transcriptional regulator GntR family protein</fullName>
    </submittedName>
</protein>
<evidence type="ECO:0000259" key="4">
    <source>
        <dbReference type="PROSITE" id="PS50949"/>
    </source>
</evidence>
<dbReference type="InterPro" id="IPR050679">
    <property type="entry name" value="Bact_HTH_transcr_reg"/>
</dbReference>
<dbReference type="SMART" id="SM00345">
    <property type="entry name" value="HTH_GNTR"/>
    <property type="match status" value="1"/>
</dbReference>
<organism evidence="5">
    <name type="scientific">uncultured Verrucomicrobiota bacterium</name>
    <dbReference type="NCBI Taxonomy" id="156588"/>
    <lineage>
        <taxon>Bacteria</taxon>
        <taxon>Pseudomonadati</taxon>
        <taxon>Verrucomicrobiota</taxon>
        <taxon>environmental samples</taxon>
    </lineage>
</organism>
<dbReference type="GO" id="GO:0045892">
    <property type="term" value="P:negative regulation of DNA-templated transcription"/>
    <property type="evidence" value="ECO:0007669"/>
    <property type="project" value="TreeGrafter"/>
</dbReference>
<dbReference type="AlphaFoldDB" id="D2DXU3"/>
<dbReference type="PROSITE" id="PS50949">
    <property type="entry name" value="HTH_GNTR"/>
    <property type="match status" value="1"/>
</dbReference>
<dbReference type="Pfam" id="PF07702">
    <property type="entry name" value="UTRA"/>
    <property type="match status" value="1"/>
</dbReference>
<dbReference type="SUPFAM" id="SSF46785">
    <property type="entry name" value="Winged helix' DNA-binding domain"/>
    <property type="match status" value="1"/>
</dbReference>
<dbReference type="EMBL" id="FJ872374">
    <property type="protein sequence ID" value="ACO70916.1"/>
    <property type="molecule type" value="Genomic_DNA"/>
</dbReference>
<evidence type="ECO:0000256" key="3">
    <source>
        <dbReference type="ARBA" id="ARBA00023163"/>
    </source>
</evidence>